<organism evidence="2 3">
    <name type="scientific">Xylaria bambusicola</name>
    <dbReference type="NCBI Taxonomy" id="326684"/>
    <lineage>
        <taxon>Eukaryota</taxon>
        <taxon>Fungi</taxon>
        <taxon>Dikarya</taxon>
        <taxon>Ascomycota</taxon>
        <taxon>Pezizomycotina</taxon>
        <taxon>Sordariomycetes</taxon>
        <taxon>Xylariomycetidae</taxon>
        <taxon>Xylariales</taxon>
        <taxon>Xylariaceae</taxon>
        <taxon>Xylaria</taxon>
    </lineage>
</organism>
<proteinExistence type="predicted"/>
<comment type="caution">
    <text evidence="2">The sequence shown here is derived from an EMBL/GenBank/DDBJ whole genome shotgun (WGS) entry which is preliminary data.</text>
</comment>
<dbReference type="Proteomes" id="UP001305414">
    <property type="component" value="Unassembled WGS sequence"/>
</dbReference>
<dbReference type="EMBL" id="JAWHQM010000003">
    <property type="protein sequence ID" value="KAK5626379.1"/>
    <property type="molecule type" value="Genomic_DNA"/>
</dbReference>
<accession>A0AAN7UCI1</accession>
<gene>
    <name evidence="2" type="ORF">RRF57_002094</name>
</gene>
<feature type="signal peptide" evidence="1">
    <location>
        <begin position="1"/>
        <end position="19"/>
    </location>
</feature>
<sequence length="63" mass="6863">MSGPWAGMASPYLIKLILSCVFRSSDWSFASGIADEPFPQQPLPSVENPLVWELELGDPDIGV</sequence>
<evidence type="ECO:0000313" key="3">
    <source>
        <dbReference type="Proteomes" id="UP001305414"/>
    </source>
</evidence>
<keyword evidence="3" id="KW-1185">Reference proteome</keyword>
<dbReference type="AlphaFoldDB" id="A0AAN7UCI1"/>
<keyword evidence="1" id="KW-0732">Signal</keyword>
<feature type="chain" id="PRO_5042821965" evidence="1">
    <location>
        <begin position="20"/>
        <end position="63"/>
    </location>
</feature>
<evidence type="ECO:0000256" key="1">
    <source>
        <dbReference type="SAM" id="SignalP"/>
    </source>
</evidence>
<evidence type="ECO:0000313" key="2">
    <source>
        <dbReference type="EMBL" id="KAK5626379.1"/>
    </source>
</evidence>
<name>A0AAN7UCI1_9PEZI</name>
<protein>
    <submittedName>
        <fullName evidence="2">Uncharacterized protein</fullName>
    </submittedName>
</protein>
<reference evidence="2 3" key="1">
    <citation type="submission" date="2023-10" db="EMBL/GenBank/DDBJ databases">
        <title>Draft genome sequence of Xylaria bambusicola isolate GMP-LS, the root and basal stem rot pathogen of sugarcane in Indonesia.</title>
        <authorList>
            <person name="Selvaraj P."/>
            <person name="Muralishankar V."/>
            <person name="Muruganantham S."/>
            <person name="Sp S."/>
            <person name="Haryani S."/>
            <person name="Lau K.J.X."/>
            <person name="Naqvi N.I."/>
        </authorList>
    </citation>
    <scope>NUCLEOTIDE SEQUENCE [LARGE SCALE GENOMIC DNA]</scope>
    <source>
        <strain evidence="2">GMP-LS</strain>
    </source>
</reference>